<evidence type="ECO:0008006" key="2">
    <source>
        <dbReference type="Google" id="ProtNLM"/>
    </source>
</evidence>
<reference evidence="1" key="1">
    <citation type="submission" date="2019-10" db="EMBL/GenBank/DDBJ databases">
        <title>Metagenomic sequencing of thiosulfate-disproportionating enrichment culture.</title>
        <authorList>
            <person name="Umezawa K."/>
            <person name="Kojima H."/>
            <person name="Fukui M."/>
        </authorList>
    </citation>
    <scope>NUCLEOTIDE SEQUENCE</scope>
    <source>
        <strain evidence="1">45J</strain>
    </source>
</reference>
<accession>A0A5J4L0K5</accession>
<evidence type="ECO:0000313" key="1">
    <source>
        <dbReference type="EMBL" id="GER92350.1"/>
    </source>
</evidence>
<dbReference type="AlphaFoldDB" id="A0A5J4L0K5"/>
<proteinExistence type="predicted"/>
<dbReference type="EMBL" id="BLAB01000001">
    <property type="protein sequence ID" value="GER92350.1"/>
    <property type="molecule type" value="Genomic_DNA"/>
</dbReference>
<name>A0A5J4L0K5_9ZZZZ</name>
<gene>
    <name evidence="1" type="ORF">A45J_0065</name>
</gene>
<protein>
    <recommendedName>
        <fullName evidence="2">Transposase</fullName>
    </recommendedName>
</protein>
<comment type="caution">
    <text evidence="1">The sequence shown here is derived from an EMBL/GenBank/DDBJ whole genome shotgun (WGS) entry which is preliminary data.</text>
</comment>
<organism evidence="1">
    <name type="scientific">hot springs metagenome</name>
    <dbReference type="NCBI Taxonomy" id="433727"/>
    <lineage>
        <taxon>unclassified sequences</taxon>
        <taxon>metagenomes</taxon>
        <taxon>ecological metagenomes</taxon>
    </lineage>
</organism>
<sequence length="101" mass="11793">MKTTLEVRPIFHWTEQRIKGHFVLCFLSFLMMQTLEILLKEEGLSVNNIREALNSLTVTKISIKDETVYLKNKPETVANIIMRKLRMKPLANITSDKEFVL</sequence>